<reference evidence="3 4" key="1">
    <citation type="submission" date="2019-03" db="EMBL/GenBank/DDBJ databases">
        <title>First draft genome of Liparis tanakae, snailfish: a comprehensive survey of snailfish specific genes.</title>
        <authorList>
            <person name="Kim W."/>
            <person name="Song I."/>
            <person name="Jeong J.-H."/>
            <person name="Kim D."/>
            <person name="Kim S."/>
            <person name="Ryu S."/>
            <person name="Song J.Y."/>
            <person name="Lee S.K."/>
        </authorList>
    </citation>
    <scope>NUCLEOTIDE SEQUENCE [LARGE SCALE GENOMIC DNA]</scope>
    <source>
        <tissue evidence="3">Muscle</tissue>
    </source>
</reference>
<dbReference type="AlphaFoldDB" id="A0A4Z2E702"/>
<protein>
    <recommendedName>
        <fullName evidence="2">G protein-regulated inducer of neurite outgrowth C-terminal domain-containing protein</fullName>
    </recommendedName>
</protein>
<dbReference type="EMBL" id="SRLO01015619">
    <property type="protein sequence ID" value="TNN24354.1"/>
    <property type="molecule type" value="Genomic_DNA"/>
</dbReference>
<comment type="caution">
    <text evidence="3">The sequence shown here is derived from an EMBL/GenBank/DDBJ whole genome shotgun (WGS) entry which is preliminary data.</text>
</comment>
<feature type="compositionally biased region" description="Basic and acidic residues" evidence="1">
    <location>
        <begin position="38"/>
        <end position="47"/>
    </location>
</feature>
<evidence type="ECO:0000313" key="3">
    <source>
        <dbReference type="EMBL" id="TNN24354.1"/>
    </source>
</evidence>
<feature type="region of interest" description="Disordered" evidence="1">
    <location>
        <begin position="1"/>
        <end position="74"/>
    </location>
</feature>
<dbReference type="Proteomes" id="UP000314294">
    <property type="component" value="Unassembled WGS sequence"/>
</dbReference>
<feature type="domain" description="G protein-regulated inducer of neurite outgrowth C-terminal" evidence="2">
    <location>
        <begin position="42"/>
        <end position="71"/>
    </location>
</feature>
<gene>
    <name evidence="3" type="ORF">EYF80_065521</name>
</gene>
<evidence type="ECO:0000259" key="2">
    <source>
        <dbReference type="Pfam" id="PF15235"/>
    </source>
</evidence>
<dbReference type="Pfam" id="PF15235">
    <property type="entry name" value="GRIN_C"/>
    <property type="match status" value="1"/>
</dbReference>
<feature type="compositionally biased region" description="Gly residues" evidence="1">
    <location>
        <begin position="21"/>
        <end position="31"/>
    </location>
</feature>
<evidence type="ECO:0000313" key="4">
    <source>
        <dbReference type="Proteomes" id="UP000314294"/>
    </source>
</evidence>
<organism evidence="3 4">
    <name type="scientific">Liparis tanakae</name>
    <name type="common">Tanaka's snailfish</name>
    <dbReference type="NCBI Taxonomy" id="230148"/>
    <lineage>
        <taxon>Eukaryota</taxon>
        <taxon>Metazoa</taxon>
        <taxon>Chordata</taxon>
        <taxon>Craniata</taxon>
        <taxon>Vertebrata</taxon>
        <taxon>Euteleostomi</taxon>
        <taxon>Actinopterygii</taxon>
        <taxon>Neopterygii</taxon>
        <taxon>Teleostei</taxon>
        <taxon>Neoteleostei</taxon>
        <taxon>Acanthomorphata</taxon>
        <taxon>Eupercaria</taxon>
        <taxon>Perciformes</taxon>
        <taxon>Cottioidei</taxon>
        <taxon>Cottales</taxon>
        <taxon>Liparidae</taxon>
        <taxon>Liparis</taxon>
    </lineage>
</organism>
<keyword evidence="4" id="KW-1185">Reference proteome</keyword>
<proteinExistence type="predicted"/>
<evidence type="ECO:0000256" key="1">
    <source>
        <dbReference type="SAM" id="MobiDB-lite"/>
    </source>
</evidence>
<sequence>MPPPPPLRPEATPLSPEALQGGSGSGSGSGSGKSRPGKRGERGGEGGRRRRNPFRQLMENMQQPHCCSRAGAAE</sequence>
<dbReference type="InterPro" id="IPR032745">
    <property type="entry name" value="GRIN_C"/>
</dbReference>
<name>A0A4Z2E702_9TELE</name>
<accession>A0A4Z2E702</accession>